<dbReference type="PANTHER" id="PTHR42756:SF1">
    <property type="entry name" value="TRANSCRIPTIONAL REPRESSOR OF EMRAB OPERON"/>
    <property type="match status" value="1"/>
</dbReference>
<reference evidence="5 6" key="1">
    <citation type="submission" date="2020-01" db="EMBL/GenBank/DDBJ databases">
        <title>Leptobacterium flavescens.</title>
        <authorList>
            <person name="Wang G."/>
        </authorList>
    </citation>
    <scope>NUCLEOTIDE SEQUENCE [LARGE SCALE GENOMIC DNA]</scope>
    <source>
        <strain evidence="5 6">KCTC 22160</strain>
    </source>
</reference>
<dbReference type="PRINTS" id="PR00598">
    <property type="entry name" value="HTHMARR"/>
</dbReference>
<dbReference type="SUPFAM" id="SSF46785">
    <property type="entry name" value="Winged helix' DNA-binding domain"/>
    <property type="match status" value="1"/>
</dbReference>
<evidence type="ECO:0000313" key="6">
    <source>
        <dbReference type="Proteomes" id="UP000468581"/>
    </source>
</evidence>
<keyword evidence="2" id="KW-0238">DNA-binding</keyword>
<protein>
    <submittedName>
        <fullName evidence="5">MarR family transcriptional regulator</fullName>
    </submittedName>
</protein>
<evidence type="ECO:0000256" key="3">
    <source>
        <dbReference type="ARBA" id="ARBA00023163"/>
    </source>
</evidence>
<evidence type="ECO:0000259" key="4">
    <source>
        <dbReference type="PROSITE" id="PS50995"/>
    </source>
</evidence>
<accession>A0A6P0USX8</accession>
<dbReference type="PROSITE" id="PS50995">
    <property type="entry name" value="HTH_MARR_2"/>
    <property type="match status" value="1"/>
</dbReference>
<dbReference type="GO" id="GO:0003700">
    <property type="term" value="F:DNA-binding transcription factor activity"/>
    <property type="evidence" value="ECO:0007669"/>
    <property type="project" value="InterPro"/>
</dbReference>
<name>A0A6P0USX8_9FLAO</name>
<dbReference type="RefSeq" id="WP_163606515.1">
    <property type="nucleotide sequence ID" value="NZ_JAABOO010000002.1"/>
</dbReference>
<dbReference type="GO" id="GO:0003677">
    <property type="term" value="F:DNA binding"/>
    <property type="evidence" value="ECO:0007669"/>
    <property type="project" value="UniProtKB-KW"/>
</dbReference>
<proteinExistence type="predicted"/>
<evidence type="ECO:0000313" key="5">
    <source>
        <dbReference type="EMBL" id="NER13476.1"/>
    </source>
</evidence>
<dbReference type="InterPro" id="IPR036388">
    <property type="entry name" value="WH-like_DNA-bd_sf"/>
</dbReference>
<dbReference type="EMBL" id="JAABOO010000002">
    <property type="protein sequence ID" value="NER13476.1"/>
    <property type="molecule type" value="Genomic_DNA"/>
</dbReference>
<dbReference type="Gene3D" id="1.10.10.10">
    <property type="entry name" value="Winged helix-like DNA-binding domain superfamily/Winged helix DNA-binding domain"/>
    <property type="match status" value="1"/>
</dbReference>
<dbReference type="InterPro" id="IPR036390">
    <property type="entry name" value="WH_DNA-bd_sf"/>
</dbReference>
<organism evidence="5 6">
    <name type="scientific">Leptobacterium flavescens</name>
    <dbReference type="NCBI Taxonomy" id="472055"/>
    <lineage>
        <taxon>Bacteria</taxon>
        <taxon>Pseudomonadati</taxon>
        <taxon>Bacteroidota</taxon>
        <taxon>Flavobacteriia</taxon>
        <taxon>Flavobacteriales</taxon>
        <taxon>Flavobacteriaceae</taxon>
        <taxon>Leptobacterium</taxon>
    </lineage>
</organism>
<keyword evidence="6" id="KW-1185">Reference proteome</keyword>
<dbReference type="InterPro" id="IPR000835">
    <property type="entry name" value="HTH_MarR-typ"/>
</dbReference>
<evidence type="ECO:0000256" key="1">
    <source>
        <dbReference type="ARBA" id="ARBA00023015"/>
    </source>
</evidence>
<keyword evidence="1" id="KW-0805">Transcription regulation</keyword>
<dbReference type="AlphaFoldDB" id="A0A6P0USX8"/>
<sequence>MYIATKLDLAIKENKAYDSFPRLISVAERLLIGELRKDLSANKVDITIEQWRILFYLWSEDGINQQELTLRAKKEKSTIARQIDALEKKKLIERRSYGEDKRNKLIFLTKKGKNTEVKAMASAEKIIAKAGDNIEKEELEIFTKVIKQIIKNLD</sequence>
<gene>
    <name evidence="5" type="ORF">GWK08_08515</name>
</gene>
<feature type="domain" description="HTH marR-type" evidence="4">
    <location>
        <begin position="17"/>
        <end position="151"/>
    </location>
</feature>
<evidence type="ECO:0000256" key="2">
    <source>
        <dbReference type="ARBA" id="ARBA00023125"/>
    </source>
</evidence>
<comment type="caution">
    <text evidence="5">The sequence shown here is derived from an EMBL/GenBank/DDBJ whole genome shotgun (WGS) entry which is preliminary data.</text>
</comment>
<dbReference type="PANTHER" id="PTHR42756">
    <property type="entry name" value="TRANSCRIPTIONAL REGULATOR, MARR"/>
    <property type="match status" value="1"/>
</dbReference>
<dbReference type="Proteomes" id="UP000468581">
    <property type="component" value="Unassembled WGS sequence"/>
</dbReference>
<keyword evidence="3" id="KW-0804">Transcription</keyword>
<dbReference type="SMART" id="SM00347">
    <property type="entry name" value="HTH_MARR"/>
    <property type="match status" value="1"/>
</dbReference>
<dbReference type="Pfam" id="PF01047">
    <property type="entry name" value="MarR"/>
    <property type="match status" value="1"/>
</dbReference>